<dbReference type="AlphaFoldDB" id="A0A0A7LD08"/>
<dbReference type="InterPro" id="IPR016195">
    <property type="entry name" value="Pol/histidinol_Pase-like"/>
</dbReference>
<name>A0A0A7LD08_9ARCH</name>
<dbReference type="GeneID" id="24818749"/>
<accession>A0A0A7LD08</accession>
<feature type="domain" description="Polymerase/histidinol phosphatase N-terminal" evidence="1">
    <location>
        <begin position="28"/>
        <end position="90"/>
    </location>
</feature>
<dbReference type="SMART" id="SM00481">
    <property type="entry name" value="POLIIIAc"/>
    <property type="match status" value="1"/>
</dbReference>
<sequence length="292" mass="33009">MPEVNDRPRIKFENPDWESITEAGYLCADMHIHTDCSDSYSGIRRLLKIAKERKVGMAITDHNLISSLESIEIEKEDVFIIPGMEVSTSDGPHILTYFYEMKDLRSFWQENIEPRIQSCPWLALKDCTTEQLLDMLEDHNCVTSGAHPMGYLGSNKGIEICNRKGYISDDVIRRLDAYEVICGGMTRDDNVEAIRSFKRHGLGITGGSDGHIAEDLGSVVTISKADDAESFLNNILNRKNAVRGSEKDFPRRALTGLTSFYNFLDYAPAVVKVQSYQMAMTIRRGTRRKISK</sequence>
<dbReference type="InterPro" id="IPR003141">
    <property type="entry name" value="Pol/His_phosphatase_N"/>
</dbReference>
<dbReference type="GO" id="GO:0035312">
    <property type="term" value="F:5'-3' DNA exonuclease activity"/>
    <property type="evidence" value="ECO:0007669"/>
    <property type="project" value="TreeGrafter"/>
</dbReference>
<evidence type="ECO:0000313" key="2">
    <source>
        <dbReference type="EMBL" id="AIZ56954.1"/>
    </source>
</evidence>
<dbReference type="PANTHER" id="PTHR42924:SF3">
    <property type="entry name" value="POLYMERASE_HISTIDINOL PHOSPHATASE N-TERMINAL DOMAIN-CONTAINING PROTEIN"/>
    <property type="match status" value="1"/>
</dbReference>
<dbReference type="STRING" id="1577791.Mpt1_c10870"/>
<gene>
    <name evidence="2" type="ORF">Mpt1_c10870</name>
</gene>
<proteinExistence type="predicted"/>
<dbReference type="Pfam" id="PF13263">
    <property type="entry name" value="PHP_C"/>
    <property type="match status" value="1"/>
</dbReference>
<dbReference type="GO" id="GO:0004534">
    <property type="term" value="F:5'-3' RNA exonuclease activity"/>
    <property type="evidence" value="ECO:0007669"/>
    <property type="project" value="TreeGrafter"/>
</dbReference>
<dbReference type="Gene3D" id="3.20.20.140">
    <property type="entry name" value="Metal-dependent hydrolases"/>
    <property type="match status" value="1"/>
</dbReference>
<dbReference type="Proteomes" id="UP000030787">
    <property type="component" value="Chromosome"/>
</dbReference>
<reference evidence="2 3" key="1">
    <citation type="journal article" date="2014" name="Appl. Environ. Microbiol.">
        <title>Comparative Genome Analysis of 'Candidatus Methanoplasma termitum' Indicates a New Mode of Energy Metabolism in the Seventh Order of Methanogens.</title>
        <authorList>
            <person name="Lang K."/>
            <person name="Schuldes J."/>
            <person name="Klingl A."/>
            <person name="Poehlein A."/>
            <person name="Daniel R."/>
            <person name="Brune A."/>
        </authorList>
    </citation>
    <scope>NUCLEOTIDE SEQUENCE [LARGE SCALE GENOMIC DNA]</scope>
    <source>
        <strain evidence="3">Mpt1</strain>
    </source>
</reference>
<dbReference type="PANTHER" id="PTHR42924">
    <property type="entry name" value="EXONUCLEASE"/>
    <property type="match status" value="1"/>
</dbReference>
<dbReference type="RefSeq" id="WP_052399297.1">
    <property type="nucleotide sequence ID" value="NZ_CP010070.1"/>
</dbReference>
<evidence type="ECO:0000313" key="3">
    <source>
        <dbReference type="Proteomes" id="UP000030787"/>
    </source>
</evidence>
<protein>
    <submittedName>
        <fullName evidence="2">PHP domain protein</fullName>
    </submittedName>
</protein>
<dbReference type="InterPro" id="IPR052018">
    <property type="entry name" value="PHP_domain"/>
</dbReference>
<keyword evidence="3" id="KW-1185">Reference proteome</keyword>
<dbReference type="HOGENOM" id="CLU_951885_0_0_2"/>
<evidence type="ECO:0000259" key="1">
    <source>
        <dbReference type="SMART" id="SM00481"/>
    </source>
</evidence>
<dbReference type="SUPFAM" id="SSF89550">
    <property type="entry name" value="PHP domain-like"/>
    <property type="match status" value="1"/>
</dbReference>
<dbReference type="KEGG" id="mear:Mpt1_c10870"/>
<dbReference type="OrthoDB" id="9968at2157"/>
<dbReference type="EMBL" id="CP010070">
    <property type="protein sequence ID" value="AIZ56954.1"/>
    <property type="molecule type" value="Genomic_DNA"/>
</dbReference>
<organism evidence="2 3">
    <name type="scientific">Candidatus Methanoplasma termitum</name>
    <dbReference type="NCBI Taxonomy" id="1577791"/>
    <lineage>
        <taxon>Archaea</taxon>
        <taxon>Methanobacteriati</taxon>
        <taxon>Thermoplasmatota</taxon>
        <taxon>Thermoplasmata</taxon>
        <taxon>Methanomassiliicoccales</taxon>
        <taxon>Methanomassiliicoccaceae</taxon>
        <taxon>Candidatus Methanoplasma</taxon>
    </lineage>
</organism>